<evidence type="ECO:0000313" key="3">
    <source>
        <dbReference type="Proteomes" id="UP001215461"/>
    </source>
</evidence>
<dbReference type="Pfam" id="PF00583">
    <property type="entry name" value="Acetyltransf_1"/>
    <property type="match status" value="1"/>
</dbReference>
<dbReference type="Proteomes" id="UP001215461">
    <property type="component" value="Unassembled WGS sequence"/>
</dbReference>
<comment type="caution">
    <text evidence="2">The sequence shown here is derived from an EMBL/GenBank/DDBJ whole genome shotgun (WGS) entry which is preliminary data.</text>
</comment>
<dbReference type="SUPFAM" id="SSF55729">
    <property type="entry name" value="Acyl-CoA N-acyltransferases (Nat)"/>
    <property type="match status" value="1"/>
</dbReference>
<dbReference type="InterPro" id="IPR050276">
    <property type="entry name" value="MshD_Acetyltransferase"/>
</dbReference>
<protein>
    <submittedName>
        <fullName evidence="2">GNAT family N-acetyltransferase</fullName>
    </submittedName>
</protein>
<accession>A0ABD4XJB4</accession>
<reference evidence="2 3" key="1">
    <citation type="submission" date="2020-03" db="EMBL/GenBank/DDBJ databases">
        <title>Comparative genomics of Weissella paramesenteroides.</title>
        <authorList>
            <person name="Kant R."/>
            <person name="Takala T."/>
            <person name="Saris P."/>
        </authorList>
    </citation>
    <scope>NUCLEOTIDE SEQUENCE [LARGE SCALE GENOMIC DNA]</scope>
    <source>
        <strain evidence="2 3">SJ27-4</strain>
    </source>
</reference>
<organism evidence="2 3">
    <name type="scientific">Weissella paramesenteroides</name>
    <name type="common">Leuconostoc paramesenteroides</name>
    <dbReference type="NCBI Taxonomy" id="1249"/>
    <lineage>
        <taxon>Bacteria</taxon>
        <taxon>Bacillati</taxon>
        <taxon>Bacillota</taxon>
        <taxon>Bacilli</taxon>
        <taxon>Lactobacillales</taxon>
        <taxon>Lactobacillaceae</taxon>
        <taxon>Weissella</taxon>
    </lineage>
</organism>
<dbReference type="Gene3D" id="3.40.630.30">
    <property type="match status" value="1"/>
</dbReference>
<sequence length="166" mass="19412">MTKSITIRPCRKNENFSEISKLYLKTWKSAYKNLLPQNLLTQLNEHTWSPQKRWQNTLIAENDLKIIGVCSFGPSRSDMFSNYGEVYSIYIDPENQHIGAGSQLLKQALNDLRQHGYHSVFLWVLYNNMPAICFYEKMRFKTIGNPRIDKSKLGEIKEQAMSIYLK</sequence>
<dbReference type="PANTHER" id="PTHR43617">
    <property type="entry name" value="L-AMINO ACID N-ACETYLTRANSFERASE"/>
    <property type="match status" value="1"/>
</dbReference>
<gene>
    <name evidence="2" type="ORF">G9403_05800</name>
</gene>
<dbReference type="PANTHER" id="PTHR43617:SF30">
    <property type="entry name" value="HISTONE ACETYLTRANSFERASE"/>
    <property type="match status" value="1"/>
</dbReference>
<evidence type="ECO:0000259" key="1">
    <source>
        <dbReference type="PROSITE" id="PS51186"/>
    </source>
</evidence>
<feature type="domain" description="N-acetyltransferase" evidence="1">
    <location>
        <begin position="5"/>
        <end position="166"/>
    </location>
</feature>
<dbReference type="RefSeq" id="WP_140837273.1">
    <property type="nucleotide sequence ID" value="NZ_CP049940.1"/>
</dbReference>
<dbReference type="AlphaFoldDB" id="A0ABD4XJB4"/>
<name>A0ABD4XJB4_WEIPA</name>
<dbReference type="PROSITE" id="PS51186">
    <property type="entry name" value="GNAT"/>
    <property type="match status" value="1"/>
</dbReference>
<dbReference type="InterPro" id="IPR016181">
    <property type="entry name" value="Acyl_CoA_acyltransferase"/>
</dbReference>
<dbReference type="InterPro" id="IPR000182">
    <property type="entry name" value="GNAT_dom"/>
</dbReference>
<proteinExistence type="predicted"/>
<evidence type="ECO:0000313" key="2">
    <source>
        <dbReference type="EMBL" id="MDF8371172.1"/>
    </source>
</evidence>
<dbReference type="CDD" id="cd04301">
    <property type="entry name" value="NAT_SF"/>
    <property type="match status" value="1"/>
</dbReference>
<dbReference type="EMBL" id="JAANXN010000006">
    <property type="protein sequence ID" value="MDF8371172.1"/>
    <property type="molecule type" value="Genomic_DNA"/>
</dbReference>